<proteinExistence type="predicted"/>
<evidence type="ECO:0000313" key="2">
    <source>
        <dbReference type="EMBL" id="MBU9738800.1"/>
    </source>
</evidence>
<keyword evidence="3" id="KW-1185">Reference proteome</keyword>
<evidence type="ECO:0000313" key="3">
    <source>
        <dbReference type="Proteomes" id="UP000712157"/>
    </source>
</evidence>
<gene>
    <name evidence="2" type="ORF">KTH89_19855</name>
</gene>
<keyword evidence="1" id="KW-0472">Membrane</keyword>
<feature type="transmembrane region" description="Helical" evidence="1">
    <location>
        <begin position="36"/>
        <end position="54"/>
    </location>
</feature>
<feature type="transmembrane region" description="Helical" evidence="1">
    <location>
        <begin position="12"/>
        <end position="30"/>
    </location>
</feature>
<keyword evidence="1" id="KW-1133">Transmembrane helix</keyword>
<evidence type="ECO:0000256" key="1">
    <source>
        <dbReference type="SAM" id="Phobius"/>
    </source>
</evidence>
<dbReference type="Proteomes" id="UP000712157">
    <property type="component" value="Unassembled WGS sequence"/>
</dbReference>
<reference evidence="2" key="1">
    <citation type="submission" date="2021-06" db="EMBL/GenBank/DDBJ databases">
        <title>Description of novel taxa of the family Lachnospiraceae.</title>
        <authorList>
            <person name="Chaplin A.V."/>
            <person name="Sokolova S.R."/>
            <person name="Pikina A.P."/>
            <person name="Korzhanova M."/>
            <person name="Belova V."/>
            <person name="Korostin D."/>
            <person name="Efimov B.A."/>
        </authorList>
    </citation>
    <scope>NUCLEOTIDE SEQUENCE</scope>
    <source>
        <strain evidence="2">ASD5720</strain>
    </source>
</reference>
<dbReference type="RefSeq" id="WP_238722851.1">
    <property type="nucleotide sequence ID" value="NZ_JAHQCW010000042.1"/>
</dbReference>
<comment type="caution">
    <text evidence="2">The sequence shown here is derived from an EMBL/GenBank/DDBJ whole genome shotgun (WGS) entry which is preliminary data.</text>
</comment>
<protein>
    <submittedName>
        <fullName evidence="2">Uncharacterized protein</fullName>
    </submittedName>
</protein>
<accession>A0A949K0S5</accession>
<feature type="transmembrane region" description="Helical" evidence="1">
    <location>
        <begin position="82"/>
        <end position="107"/>
    </location>
</feature>
<keyword evidence="1" id="KW-0812">Transmembrane</keyword>
<organism evidence="2 3">
    <name type="scientific">Diplocloster agilis</name>
    <dbReference type="NCBI Taxonomy" id="2850323"/>
    <lineage>
        <taxon>Bacteria</taxon>
        <taxon>Bacillati</taxon>
        <taxon>Bacillota</taxon>
        <taxon>Clostridia</taxon>
        <taxon>Lachnospirales</taxon>
        <taxon>Lachnospiraceae</taxon>
        <taxon>Diplocloster</taxon>
    </lineage>
</organism>
<name>A0A949K0S5_9FIRM</name>
<dbReference type="EMBL" id="JAHQCW010000042">
    <property type="protein sequence ID" value="MBU9738800.1"/>
    <property type="molecule type" value="Genomic_DNA"/>
</dbReference>
<dbReference type="AlphaFoldDB" id="A0A949K0S5"/>
<sequence length="147" mass="16006">MKRLSLVLKELFIGILAYGIVVMGIGLLIAKDKPQYAFGLLIGLLTAGAMAFHMEKALKKALDLGEAGAQNHIRKTYMIRTAAVVVIFGLTVYFHLGSVWSCFLGVMGLKAAAYLQPFVDKLPFLKEAGSEGDQSERGNKLIMKEGE</sequence>